<sequence>MATTSSVVVLCCLFVLPLCVLGDTCLAPEVKTQTYTTTEAVTSTDTVFIIEFTLKCKNSVSNMNLYADIQGKTLPVTRTVTGDKYQVSFSDEHANLPSGSYNIRLFDEEGFAALRKTQRSGEDTGALKPVHTINMNHPGVWKGPFLQSEFVAATVAVFVWYLAYNARSQLQ</sequence>
<dbReference type="EMBL" id="NEDP02076743">
    <property type="protein sequence ID" value="OWF35043.1"/>
    <property type="molecule type" value="Genomic_DNA"/>
</dbReference>
<proteinExistence type="inferred from homology"/>
<evidence type="ECO:0000256" key="15">
    <source>
        <dbReference type="SAM" id="SignalP"/>
    </source>
</evidence>
<dbReference type="Pfam" id="PF05404">
    <property type="entry name" value="TRAP-delta"/>
    <property type="match status" value="1"/>
</dbReference>
<evidence type="ECO:0000256" key="8">
    <source>
        <dbReference type="ARBA" id="ARBA00022729"/>
    </source>
</evidence>
<evidence type="ECO:0000256" key="11">
    <source>
        <dbReference type="ARBA" id="ARBA00022989"/>
    </source>
</evidence>
<dbReference type="PANTHER" id="PTHR12731">
    <property type="entry name" value="TRANSLOCON-ASSOCIATED PROTEIN, DELTA SUBUNIT"/>
    <property type="match status" value="1"/>
</dbReference>
<dbReference type="STRING" id="6573.A0A210PEX3"/>
<dbReference type="AlphaFoldDB" id="A0A210PEX3"/>
<comment type="subcellular location">
    <subcellularLocation>
        <location evidence="2">Endoplasmic reticulum membrane</location>
        <topology evidence="2">Single-pass type I membrane protein</topology>
    </subcellularLocation>
</comment>
<keyword evidence="11" id="KW-1133">Transmembrane helix</keyword>
<evidence type="ECO:0000256" key="14">
    <source>
        <dbReference type="ARBA" id="ARBA00031791"/>
    </source>
</evidence>
<keyword evidence="17" id="KW-1185">Reference proteome</keyword>
<evidence type="ECO:0000256" key="2">
    <source>
        <dbReference type="ARBA" id="ARBA00004115"/>
    </source>
</evidence>
<dbReference type="InterPro" id="IPR008855">
    <property type="entry name" value="TRAP-delta"/>
</dbReference>
<evidence type="ECO:0000256" key="6">
    <source>
        <dbReference type="ARBA" id="ARBA00022499"/>
    </source>
</evidence>
<evidence type="ECO:0000256" key="5">
    <source>
        <dbReference type="ARBA" id="ARBA00014387"/>
    </source>
</evidence>
<reference evidence="16 17" key="1">
    <citation type="journal article" date="2017" name="Nat. Ecol. Evol.">
        <title>Scallop genome provides insights into evolution of bilaterian karyotype and development.</title>
        <authorList>
            <person name="Wang S."/>
            <person name="Zhang J."/>
            <person name="Jiao W."/>
            <person name="Li J."/>
            <person name="Xun X."/>
            <person name="Sun Y."/>
            <person name="Guo X."/>
            <person name="Huan P."/>
            <person name="Dong B."/>
            <person name="Zhang L."/>
            <person name="Hu X."/>
            <person name="Sun X."/>
            <person name="Wang J."/>
            <person name="Zhao C."/>
            <person name="Wang Y."/>
            <person name="Wang D."/>
            <person name="Huang X."/>
            <person name="Wang R."/>
            <person name="Lv J."/>
            <person name="Li Y."/>
            <person name="Zhang Z."/>
            <person name="Liu B."/>
            <person name="Lu W."/>
            <person name="Hui Y."/>
            <person name="Liang J."/>
            <person name="Zhou Z."/>
            <person name="Hou R."/>
            <person name="Li X."/>
            <person name="Liu Y."/>
            <person name="Li H."/>
            <person name="Ning X."/>
            <person name="Lin Y."/>
            <person name="Zhao L."/>
            <person name="Xing Q."/>
            <person name="Dou J."/>
            <person name="Li Y."/>
            <person name="Mao J."/>
            <person name="Guo H."/>
            <person name="Dou H."/>
            <person name="Li T."/>
            <person name="Mu C."/>
            <person name="Jiang W."/>
            <person name="Fu Q."/>
            <person name="Fu X."/>
            <person name="Miao Y."/>
            <person name="Liu J."/>
            <person name="Yu Q."/>
            <person name="Li R."/>
            <person name="Liao H."/>
            <person name="Li X."/>
            <person name="Kong Y."/>
            <person name="Jiang Z."/>
            <person name="Chourrout D."/>
            <person name="Li R."/>
            <person name="Bao Z."/>
        </authorList>
    </citation>
    <scope>NUCLEOTIDE SEQUENCE [LARGE SCALE GENOMIC DNA]</scope>
    <source>
        <strain evidence="16 17">PY_sf001</strain>
    </source>
</reference>
<accession>A0A210PEX3</accession>
<evidence type="ECO:0000256" key="13">
    <source>
        <dbReference type="ARBA" id="ARBA00023157"/>
    </source>
</evidence>
<keyword evidence="13" id="KW-1015">Disulfide bond</keyword>
<evidence type="ECO:0000256" key="7">
    <source>
        <dbReference type="ARBA" id="ARBA00022692"/>
    </source>
</evidence>
<feature type="signal peptide" evidence="15">
    <location>
        <begin position="1"/>
        <end position="22"/>
    </location>
</feature>
<keyword evidence="7" id="KW-0812">Transmembrane</keyword>
<name>A0A210PEX3_MIZYE</name>
<comment type="subunit">
    <text evidence="4">Heterotetramer of TRAP-alpha, TRAP-beta, TRAP-delta and TRAP-gamma.</text>
</comment>
<protein>
    <recommendedName>
        <fullName evidence="5">Translocon-associated protein subunit delta</fullName>
    </recommendedName>
    <alternativeName>
        <fullName evidence="14">Signal sequence receptor subunit delta</fullName>
    </alternativeName>
</protein>
<keyword evidence="12" id="KW-0472">Membrane</keyword>
<evidence type="ECO:0000256" key="10">
    <source>
        <dbReference type="ARBA" id="ARBA00022843"/>
    </source>
</evidence>
<evidence type="ECO:0000256" key="3">
    <source>
        <dbReference type="ARBA" id="ARBA00009294"/>
    </source>
</evidence>
<dbReference type="OrthoDB" id="10055808at2759"/>
<comment type="similarity">
    <text evidence="3">Belongs to the TRAP-delta family.</text>
</comment>
<keyword evidence="9" id="KW-0256">Endoplasmic reticulum</keyword>
<keyword evidence="10" id="KW-0832">Ubl conjugation</keyword>
<evidence type="ECO:0000256" key="4">
    <source>
        <dbReference type="ARBA" id="ARBA00011819"/>
    </source>
</evidence>
<dbReference type="Proteomes" id="UP000242188">
    <property type="component" value="Unassembled WGS sequence"/>
</dbReference>
<dbReference type="GO" id="GO:0005789">
    <property type="term" value="C:endoplasmic reticulum membrane"/>
    <property type="evidence" value="ECO:0007669"/>
    <property type="project" value="UniProtKB-SubCell"/>
</dbReference>
<evidence type="ECO:0000256" key="9">
    <source>
        <dbReference type="ARBA" id="ARBA00022824"/>
    </source>
</evidence>
<comment type="caution">
    <text evidence="16">The sequence shown here is derived from an EMBL/GenBank/DDBJ whole genome shotgun (WGS) entry which is preliminary data.</text>
</comment>
<keyword evidence="8 15" id="KW-0732">Signal</keyword>
<gene>
    <name evidence="16" type="ORF">KP79_PYT11356</name>
</gene>
<organism evidence="16 17">
    <name type="scientific">Mizuhopecten yessoensis</name>
    <name type="common">Japanese scallop</name>
    <name type="synonym">Patinopecten yessoensis</name>
    <dbReference type="NCBI Taxonomy" id="6573"/>
    <lineage>
        <taxon>Eukaryota</taxon>
        <taxon>Metazoa</taxon>
        <taxon>Spiralia</taxon>
        <taxon>Lophotrochozoa</taxon>
        <taxon>Mollusca</taxon>
        <taxon>Bivalvia</taxon>
        <taxon>Autobranchia</taxon>
        <taxon>Pteriomorphia</taxon>
        <taxon>Pectinida</taxon>
        <taxon>Pectinoidea</taxon>
        <taxon>Pectinidae</taxon>
        <taxon>Mizuhopecten</taxon>
    </lineage>
</organism>
<evidence type="ECO:0000256" key="12">
    <source>
        <dbReference type="ARBA" id="ARBA00023136"/>
    </source>
</evidence>
<evidence type="ECO:0000313" key="17">
    <source>
        <dbReference type="Proteomes" id="UP000242188"/>
    </source>
</evidence>
<feature type="chain" id="PRO_5013097900" description="Translocon-associated protein subunit delta" evidence="15">
    <location>
        <begin position="23"/>
        <end position="171"/>
    </location>
</feature>
<keyword evidence="6" id="KW-1017">Isopeptide bond</keyword>
<comment type="function">
    <text evidence="1">TRAP proteins are part of a complex whose function is to bind calcium to the ER membrane and thereby regulate the retention of ER resident proteins.</text>
</comment>
<evidence type="ECO:0000256" key="1">
    <source>
        <dbReference type="ARBA" id="ARBA00002838"/>
    </source>
</evidence>
<evidence type="ECO:0000313" key="16">
    <source>
        <dbReference type="EMBL" id="OWF35043.1"/>
    </source>
</evidence>
<dbReference type="PANTHER" id="PTHR12731:SF1">
    <property type="entry name" value="TRANSLOCON-ASSOCIATED PROTEIN SUBUNIT DELTA"/>
    <property type="match status" value="1"/>
</dbReference>